<evidence type="ECO:0000313" key="1">
    <source>
        <dbReference type="EMBL" id="NHZ34254.1"/>
    </source>
</evidence>
<dbReference type="EMBL" id="VUYU01000006">
    <property type="protein sequence ID" value="NHZ34254.1"/>
    <property type="molecule type" value="Genomic_DNA"/>
</dbReference>
<evidence type="ECO:0000313" key="2">
    <source>
        <dbReference type="Proteomes" id="UP000785613"/>
    </source>
</evidence>
<keyword evidence="2" id="KW-1185">Reference proteome</keyword>
<dbReference type="Proteomes" id="UP000785613">
    <property type="component" value="Unassembled WGS sequence"/>
</dbReference>
<proteinExistence type="predicted"/>
<name>A0ABX0LJM3_9BURK</name>
<sequence length="238" mass="26427">MQTVMKFSQRSLLWMLGGLLALGIAGCSSEPKERAAFITFLQTRIVDKPGVHVPRLTPEEEKSFGAYSKHFAVISDYNRTIDSKVEQPLRNVTGMRMPRTIADLPAWRENMVTLRKTSVQVRNTIDTEQAAAGAKRVALKQPDDLRMVFDKAYGRIVSDPGNGVKDMLTALESMIDSAEKLTAFMDAHKAQIRLNGAMAEVDDQKVLDEMNVLMKDMNAGSEKVAQAQRKLNALVSGR</sequence>
<reference evidence="1 2" key="1">
    <citation type="submission" date="2019-09" db="EMBL/GenBank/DDBJ databases">
        <title>Taxonomy of Antarctic Massilia spp.: description of Massilia rubra sp. nov., Massilia aquatica sp. nov., Massilia mucilaginosa sp. nov., Massilia frigida sp. nov. isolated from streams, lakes and regoliths.</title>
        <authorList>
            <person name="Holochova P."/>
            <person name="Sedlacek I."/>
            <person name="Kralova S."/>
            <person name="Maslanova I."/>
            <person name="Busse H.-J."/>
            <person name="Stankova E."/>
            <person name="Vrbovska V."/>
            <person name="Kovarovic V."/>
            <person name="Bartak M."/>
            <person name="Svec P."/>
            <person name="Pantucek R."/>
        </authorList>
    </citation>
    <scope>NUCLEOTIDE SEQUENCE [LARGE SCALE GENOMIC DNA]</scope>
    <source>
        <strain evidence="1 2">CCM 8692</strain>
    </source>
</reference>
<protein>
    <submittedName>
        <fullName evidence="1">DUF3053 domain-containing protein</fullName>
    </submittedName>
</protein>
<comment type="caution">
    <text evidence="1">The sequence shown here is derived from an EMBL/GenBank/DDBJ whole genome shotgun (WGS) entry which is preliminary data.</text>
</comment>
<gene>
    <name evidence="1" type="ORF">F0185_11735</name>
</gene>
<dbReference type="InterPro" id="IPR021413">
    <property type="entry name" value="DUF3053"/>
</dbReference>
<dbReference type="Pfam" id="PF11254">
    <property type="entry name" value="DUF3053"/>
    <property type="match status" value="1"/>
</dbReference>
<accession>A0ABX0LJM3</accession>
<dbReference type="PROSITE" id="PS51257">
    <property type="entry name" value="PROKAR_LIPOPROTEIN"/>
    <property type="match status" value="1"/>
</dbReference>
<organism evidence="1 2">
    <name type="scientific">Massilia rubra</name>
    <dbReference type="NCBI Taxonomy" id="2607910"/>
    <lineage>
        <taxon>Bacteria</taxon>
        <taxon>Pseudomonadati</taxon>
        <taxon>Pseudomonadota</taxon>
        <taxon>Betaproteobacteria</taxon>
        <taxon>Burkholderiales</taxon>
        <taxon>Oxalobacteraceae</taxon>
        <taxon>Telluria group</taxon>
        <taxon>Massilia</taxon>
    </lineage>
</organism>